<evidence type="ECO:0000313" key="3">
    <source>
        <dbReference type="EMBL" id="KPE50025.1"/>
    </source>
</evidence>
<dbReference type="RefSeq" id="WP_062701309.1">
    <property type="nucleotide sequence ID" value="NZ_LJOD01000012.1"/>
</dbReference>
<dbReference type="EMBL" id="LJOD01000012">
    <property type="protein sequence ID" value="KPE50025.1"/>
    <property type="molecule type" value="Genomic_DNA"/>
</dbReference>
<evidence type="ECO:0000256" key="1">
    <source>
        <dbReference type="PROSITE-ProRule" id="PRU00169"/>
    </source>
</evidence>
<dbReference type="PATRIC" id="fig|253.9.peg.1202"/>
<comment type="caution">
    <text evidence="3">The sequence shown here is derived from an EMBL/GenBank/DDBJ whole genome shotgun (WGS) entry which is preliminary data.</text>
</comment>
<dbReference type="InterPro" id="IPR011006">
    <property type="entry name" value="CheY-like_superfamily"/>
</dbReference>
<dbReference type="PROSITE" id="PS50110">
    <property type="entry name" value="RESPONSE_REGULATORY"/>
    <property type="match status" value="1"/>
</dbReference>
<dbReference type="AlphaFoldDB" id="A0A0N0ZUE5"/>
<protein>
    <submittedName>
        <fullName evidence="3">Transcriptional regulator</fullName>
    </submittedName>
</protein>
<sequence length="148" mass="17509">MNKEFLNVIVTDQDEGNLIFFKSIFKDLKIEVKVQCFYHKYDLMDYLNSEDAIIPEILFMNYDMSDRTCMSCIKEIKEDFRFSNMVNAVYSDTISEAEIEELLVNGANIFIRKPETYEKLKKVLTEVIVINWQYHTSGLNKDNFIMKV</sequence>
<dbReference type="GO" id="GO:0000160">
    <property type="term" value="P:phosphorelay signal transduction system"/>
    <property type="evidence" value="ECO:0007669"/>
    <property type="project" value="InterPro"/>
</dbReference>
<name>A0A0N0ZUE5_CHRID</name>
<dbReference type="SUPFAM" id="SSF52172">
    <property type="entry name" value="CheY-like"/>
    <property type="match status" value="1"/>
</dbReference>
<evidence type="ECO:0000313" key="4">
    <source>
        <dbReference type="Proteomes" id="UP000037953"/>
    </source>
</evidence>
<dbReference type="OrthoDB" id="7631574at2"/>
<dbReference type="Proteomes" id="UP000037953">
    <property type="component" value="Unassembled WGS sequence"/>
</dbReference>
<reference evidence="3 4" key="1">
    <citation type="journal article" date="2015" name="Genom Data">
        <title>Draft genome sequence of a multidrug-resistant Chryseobacterium indologenes isolate from Malaysia.</title>
        <authorList>
            <person name="Yu C.Y."/>
            <person name="Ang G.Y."/>
            <person name="Cheng H.J."/>
            <person name="Cheong Y.M."/>
            <person name="Yin W.F."/>
            <person name="Chan K.G."/>
        </authorList>
    </citation>
    <scope>NUCLEOTIDE SEQUENCE [LARGE SCALE GENOMIC DNA]</scope>
    <source>
        <strain evidence="3 4">CI_885</strain>
    </source>
</reference>
<proteinExistence type="predicted"/>
<reference evidence="4" key="2">
    <citation type="submission" date="2015-09" db="EMBL/GenBank/DDBJ databases">
        <title>Draft genome sequence of a multidrug-resistant Chryseobacterium indologenes isolate from Malaysia.</title>
        <authorList>
            <person name="Yu C.Y."/>
            <person name="Ang G.Y."/>
            <person name="Chan K.-G."/>
        </authorList>
    </citation>
    <scope>NUCLEOTIDE SEQUENCE [LARGE SCALE GENOMIC DNA]</scope>
    <source>
        <strain evidence="4">CI_885</strain>
    </source>
</reference>
<gene>
    <name evidence="3" type="ORF">AOB46_16310</name>
</gene>
<evidence type="ECO:0000259" key="2">
    <source>
        <dbReference type="PROSITE" id="PS50110"/>
    </source>
</evidence>
<organism evidence="3 4">
    <name type="scientific">Chryseobacterium indologenes</name>
    <name type="common">Flavobacterium indologenes</name>
    <dbReference type="NCBI Taxonomy" id="253"/>
    <lineage>
        <taxon>Bacteria</taxon>
        <taxon>Pseudomonadati</taxon>
        <taxon>Bacteroidota</taxon>
        <taxon>Flavobacteriia</taxon>
        <taxon>Flavobacteriales</taxon>
        <taxon>Weeksellaceae</taxon>
        <taxon>Chryseobacterium group</taxon>
        <taxon>Chryseobacterium</taxon>
    </lineage>
</organism>
<dbReference type="InterPro" id="IPR001789">
    <property type="entry name" value="Sig_transdc_resp-reg_receiver"/>
</dbReference>
<feature type="domain" description="Response regulatory" evidence="2">
    <location>
        <begin position="7"/>
        <end position="128"/>
    </location>
</feature>
<accession>A0A0N0ZUE5</accession>
<comment type="caution">
    <text evidence="1">Lacks conserved residue(s) required for the propagation of feature annotation.</text>
</comment>
<dbReference type="Gene3D" id="3.40.50.2300">
    <property type="match status" value="1"/>
</dbReference>